<comment type="caution">
    <text evidence="2">The sequence shown here is derived from an EMBL/GenBank/DDBJ whole genome shotgun (WGS) entry which is preliminary data.</text>
</comment>
<accession>A0ABP9LIT3</accession>
<sequence>MLDEIQGYAVFLYPQALEVLGAAIRPYMQDGPHGPHVLCRAIDTGGALIEMTLEARTVEGHAVEVELMIPANMVRMIVSARSDGVFGFGPRVMPQEAAGTLPPMPVASAQPVLAPVEFKRPATDPVPPVTTAKDAKLPPEG</sequence>
<dbReference type="RefSeq" id="WP_158985240.1">
    <property type="nucleotide sequence ID" value="NZ_BAABKY010000002.1"/>
</dbReference>
<name>A0ABP9LIT3_9GAMM</name>
<proteinExistence type="predicted"/>
<organism evidence="2 3">
    <name type="scientific">Lysobacter panacisoli</name>
    <dbReference type="NCBI Taxonomy" id="1255263"/>
    <lineage>
        <taxon>Bacteria</taxon>
        <taxon>Pseudomonadati</taxon>
        <taxon>Pseudomonadota</taxon>
        <taxon>Gammaproteobacteria</taxon>
        <taxon>Lysobacterales</taxon>
        <taxon>Lysobacteraceae</taxon>
        <taxon>Lysobacter</taxon>
    </lineage>
</organism>
<reference evidence="3" key="1">
    <citation type="journal article" date="2019" name="Int. J. Syst. Evol. Microbiol.">
        <title>The Global Catalogue of Microorganisms (GCM) 10K type strain sequencing project: providing services to taxonomists for standard genome sequencing and annotation.</title>
        <authorList>
            <consortium name="The Broad Institute Genomics Platform"/>
            <consortium name="The Broad Institute Genome Sequencing Center for Infectious Disease"/>
            <person name="Wu L."/>
            <person name="Ma J."/>
        </authorList>
    </citation>
    <scope>NUCLEOTIDE SEQUENCE [LARGE SCALE GENOMIC DNA]</scope>
    <source>
        <strain evidence="3">JCM 19212</strain>
    </source>
</reference>
<feature type="region of interest" description="Disordered" evidence="1">
    <location>
        <begin position="119"/>
        <end position="141"/>
    </location>
</feature>
<dbReference type="EMBL" id="BAABKY010000002">
    <property type="protein sequence ID" value="GAA5076822.1"/>
    <property type="molecule type" value="Genomic_DNA"/>
</dbReference>
<protein>
    <submittedName>
        <fullName evidence="2">Uncharacterized protein</fullName>
    </submittedName>
</protein>
<dbReference type="Proteomes" id="UP001501083">
    <property type="component" value="Unassembled WGS sequence"/>
</dbReference>
<evidence type="ECO:0000256" key="1">
    <source>
        <dbReference type="SAM" id="MobiDB-lite"/>
    </source>
</evidence>
<evidence type="ECO:0000313" key="3">
    <source>
        <dbReference type="Proteomes" id="UP001501083"/>
    </source>
</evidence>
<gene>
    <name evidence="2" type="ORF">GCM10025759_21990</name>
</gene>
<evidence type="ECO:0000313" key="2">
    <source>
        <dbReference type="EMBL" id="GAA5076822.1"/>
    </source>
</evidence>
<keyword evidence="3" id="KW-1185">Reference proteome</keyword>